<dbReference type="AlphaFoldDB" id="A0AA37WFJ5"/>
<dbReference type="InterPro" id="IPR013324">
    <property type="entry name" value="RNA_pol_sigma_r3/r4-like"/>
</dbReference>
<reference evidence="1" key="1">
    <citation type="journal article" date="2014" name="Int. J. Syst. Evol. Microbiol.">
        <title>Complete genome sequence of Corynebacterium casei LMG S-19264T (=DSM 44701T), isolated from a smear-ripened cheese.</title>
        <authorList>
            <consortium name="US DOE Joint Genome Institute (JGI-PGF)"/>
            <person name="Walter F."/>
            <person name="Albersmeier A."/>
            <person name="Kalinowski J."/>
            <person name="Ruckert C."/>
        </authorList>
    </citation>
    <scope>NUCLEOTIDE SEQUENCE</scope>
    <source>
        <strain evidence="1">NBRC 108769</strain>
    </source>
</reference>
<sequence length="198" mass="23446">MSGRPLDKDNLLELIRSGKAGRDEALVYLYHDQKLRNSFKKMIRNQGWQASNFDSIFNNSLILFASTVIRRPDFELTSDLRNYIIVIGKNTFIKERKGKLSTVELEEHQEMWIDYEVPEKLMIDFEQKQLVEELLDKLGKNCREVLSLWANSYNMKEIADAMNYKSDMMARKKKYQCLKELVDYVSERPHLKSLLKRK</sequence>
<dbReference type="SUPFAM" id="SSF88659">
    <property type="entry name" value="Sigma3 and sigma4 domains of RNA polymerase sigma factors"/>
    <property type="match status" value="1"/>
</dbReference>
<dbReference type="Gene3D" id="1.10.10.10">
    <property type="entry name" value="Winged helix-like DNA-binding domain superfamily/Winged helix DNA-binding domain"/>
    <property type="match status" value="1"/>
</dbReference>
<organism evidence="1 2">
    <name type="scientific">Portibacter lacus</name>
    <dbReference type="NCBI Taxonomy" id="1099794"/>
    <lineage>
        <taxon>Bacteria</taxon>
        <taxon>Pseudomonadati</taxon>
        <taxon>Bacteroidota</taxon>
        <taxon>Saprospiria</taxon>
        <taxon>Saprospirales</taxon>
        <taxon>Haliscomenobacteraceae</taxon>
        <taxon>Portibacter</taxon>
    </lineage>
</organism>
<gene>
    <name evidence="1" type="ORF">GCM10007940_23290</name>
</gene>
<dbReference type="Proteomes" id="UP001156666">
    <property type="component" value="Unassembled WGS sequence"/>
</dbReference>
<dbReference type="EMBL" id="BSOH01000014">
    <property type="protein sequence ID" value="GLR17714.1"/>
    <property type="molecule type" value="Genomic_DNA"/>
</dbReference>
<evidence type="ECO:0000313" key="2">
    <source>
        <dbReference type="Proteomes" id="UP001156666"/>
    </source>
</evidence>
<dbReference type="InterPro" id="IPR036388">
    <property type="entry name" value="WH-like_DNA-bd_sf"/>
</dbReference>
<dbReference type="RefSeq" id="WP_235291383.1">
    <property type="nucleotide sequence ID" value="NZ_BSOH01000014.1"/>
</dbReference>
<evidence type="ECO:0008006" key="3">
    <source>
        <dbReference type="Google" id="ProtNLM"/>
    </source>
</evidence>
<name>A0AA37WFJ5_9BACT</name>
<evidence type="ECO:0000313" key="1">
    <source>
        <dbReference type="EMBL" id="GLR17714.1"/>
    </source>
</evidence>
<proteinExistence type="predicted"/>
<protein>
    <recommendedName>
        <fullName evidence="3">Sigma-70 family RNA polymerase sigma factor</fullName>
    </recommendedName>
</protein>
<comment type="caution">
    <text evidence="1">The sequence shown here is derived from an EMBL/GenBank/DDBJ whole genome shotgun (WGS) entry which is preliminary data.</text>
</comment>
<accession>A0AA37WFJ5</accession>
<reference evidence="1" key="2">
    <citation type="submission" date="2023-01" db="EMBL/GenBank/DDBJ databases">
        <title>Draft genome sequence of Portibacter lacus strain NBRC 108769.</title>
        <authorList>
            <person name="Sun Q."/>
            <person name="Mori K."/>
        </authorList>
    </citation>
    <scope>NUCLEOTIDE SEQUENCE</scope>
    <source>
        <strain evidence="1">NBRC 108769</strain>
    </source>
</reference>
<keyword evidence="2" id="KW-1185">Reference proteome</keyword>